<dbReference type="PANTHER" id="PTHR13023">
    <property type="entry name" value="APYRASE"/>
    <property type="match status" value="1"/>
</dbReference>
<dbReference type="Proteomes" id="UP000887574">
    <property type="component" value="Unplaced"/>
</dbReference>
<dbReference type="InterPro" id="IPR009283">
    <property type="entry name" value="Apyrase"/>
</dbReference>
<dbReference type="GO" id="GO:0004382">
    <property type="term" value="F:GDP phosphatase activity"/>
    <property type="evidence" value="ECO:0007669"/>
    <property type="project" value="TreeGrafter"/>
</dbReference>
<proteinExistence type="inferred from homology"/>
<evidence type="ECO:0000256" key="4">
    <source>
        <dbReference type="ARBA" id="ARBA00022837"/>
    </source>
</evidence>
<dbReference type="WBParaSite" id="jg4233">
    <property type="protein sequence ID" value="jg4233"/>
    <property type="gene ID" value="jg4233"/>
</dbReference>
<accession>A0A915EAZ0</accession>
<dbReference type="AlphaFoldDB" id="A0A915EAZ0"/>
<evidence type="ECO:0000313" key="6">
    <source>
        <dbReference type="Proteomes" id="UP000887574"/>
    </source>
</evidence>
<dbReference type="InterPro" id="IPR036258">
    <property type="entry name" value="Apyrase_sf"/>
</dbReference>
<evidence type="ECO:0000256" key="3">
    <source>
        <dbReference type="ARBA" id="ARBA00022801"/>
    </source>
</evidence>
<keyword evidence="6" id="KW-1185">Reference proteome</keyword>
<dbReference type="Pfam" id="PF06079">
    <property type="entry name" value="Apyrase"/>
    <property type="match status" value="1"/>
</dbReference>
<reference evidence="7" key="1">
    <citation type="submission" date="2022-11" db="UniProtKB">
        <authorList>
            <consortium name="WormBaseParasite"/>
        </authorList>
    </citation>
    <scope>IDENTIFICATION</scope>
</reference>
<evidence type="ECO:0000256" key="5">
    <source>
        <dbReference type="ARBA" id="ARBA00025738"/>
    </source>
</evidence>
<dbReference type="Gene3D" id="2.120.10.100">
    <property type="entry name" value="Apyrase"/>
    <property type="match status" value="1"/>
</dbReference>
<comment type="cofactor">
    <cofactor evidence="1">
        <name>Ca(2+)</name>
        <dbReference type="ChEBI" id="CHEBI:29108"/>
    </cofactor>
</comment>
<organism evidence="6 7">
    <name type="scientific">Ditylenchus dipsaci</name>
    <dbReference type="NCBI Taxonomy" id="166011"/>
    <lineage>
        <taxon>Eukaryota</taxon>
        <taxon>Metazoa</taxon>
        <taxon>Ecdysozoa</taxon>
        <taxon>Nematoda</taxon>
        <taxon>Chromadorea</taxon>
        <taxon>Rhabditida</taxon>
        <taxon>Tylenchina</taxon>
        <taxon>Tylenchomorpha</taxon>
        <taxon>Sphaerularioidea</taxon>
        <taxon>Anguinidae</taxon>
        <taxon>Anguininae</taxon>
        <taxon>Ditylenchus</taxon>
    </lineage>
</organism>
<dbReference type="GO" id="GO:0030166">
    <property type="term" value="P:proteoglycan biosynthetic process"/>
    <property type="evidence" value="ECO:0007669"/>
    <property type="project" value="TreeGrafter"/>
</dbReference>
<name>A0A915EAZ0_9BILA</name>
<keyword evidence="3" id="KW-0378">Hydrolase</keyword>
<dbReference type="GO" id="GO:0005509">
    <property type="term" value="F:calcium ion binding"/>
    <property type="evidence" value="ECO:0007669"/>
    <property type="project" value="InterPro"/>
</dbReference>
<dbReference type="SUPFAM" id="SSF101887">
    <property type="entry name" value="Apyrase"/>
    <property type="match status" value="1"/>
</dbReference>
<dbReference type="PANTHER" id="PTHR13023:SF3">
    <property type="entry name" value="SOLUBLE CALCIUM-ACTIVATED NUCLEOTIDASE 1"/>
    <property type="match status" value="1"/>
</dbReference>
<evidence type="ECO:0000313" key="7">
    <source>
        <dbReference type="WBParaSite" id="jg4233"/>
    </source>
</evidence>
<keyword evidence="4" id="KW-0106">Calcium</keyword>
<evidence type="ECO:0000256" key="2">
    <source>
        <dbReference type="ARBA" id="ARBA00022723"/>
    </source>
</evidence>
<comment type="similarity">
    <text evidence="5">Belongs to the apyrase family.</text>
</comment>
<dbReference type="GO" id="GO:0045134">
    <property type="term" value="F:UDP phosphatase activity"/>
    <property type="evidence" value="ECO:0007669"/>
    <property type="project" value="TreeGrafter"/>
</dbReference>
<evidence type="ECO:0000256" key="1">
    <source>
        <dbReference type="ARBA" id="ARBA00001913"/>
    </source>
</evidence>
<sequence>MANQEILGIDCSKPRTVVLIRVIVTGCLLKIAGRRGRQKSVELFPSWHYLVVFGSYCRLVHCFRQYNSSLLGNALVMEDGRLAYDFVVVTDLDHNKLLKKGRLSPNLDSVEVDWHPDDKHNSAVQLCCWRTLYGALIWSFSMDICLTVDDRTGVLYRIEDFKNVIPWVFLNDGPGNTVKGFKASG</sequence>
<keyword evidence="2" id="KW-0479">Metal-binding</keyword>
<protein>
    <submittedName>
        <fullName evidence="7">DUF1618 domain-containing protein</fullName>
    </submittedName>
</protein>